<dbReference type="InterPro" id="IPR018246">
    <property type="entry name" value="AP_endonuc_F2_Zn_BS"/>
</dbReference>
<feature type="compositionally biased region" description="Low complexity" evidence="9">
    <location>
        <begin position="125"/>
        <end position="144"/>
    </location>
</feature>
<feature type="compositionally biased region" description="Basic residues" evidence="9">
    <location>
        <begin position="521"/>
        <end position="538"/>
    </location>
</feature>
<dbReference type="PANTHER" id="PTHR21445">
    <property type="entry name" value="ENDONUCLEASE IV ENDODEOXYRIBONUCLEASE IV"/>
    <property type="match status" value="1"/>
</dbReference>
<dbReference type="PROSITE" id="PS00731">
    <property type="entry name" value="AP_NUCLEASE_F2_3"/>
    <property type="match status" value="1"/>
</dbReference>
<dbReference type="InterPro" id="IPR013022">
    <property type="entry name" value="Xyl_isomerase-like_TIM-brl"/>
</dbReference>
<dbReference type="InterPro" id="IPR001719">
    <property type="entry name" value="AP_endonuc_2"/>
</dbReference>
<feature type="compositionally biased region" description="Polar residues" evidence="9">
    <location>
        <begin position="32"/>
        <end position="43"/>
    </location>
</feature>
<dbReference type="Pfam" id="PF01261">
    <property type="entry name" value="AP_endonuc_2"/>
    <property type="match status" value="1"/>
</dbReference>
<feature type="compositionally biased region" description="Basic and acidic residues" evidence="9">
    <location>
        <begin position="92"/>
        <end position="101"/>
    </location>
</feature>
<gene>
    <name evidence="11" type="ORF">TWF481_009836</name>
</gene>
<dbReference type="PROSITE" id="PS51432">
    <property type="entry name" value="AP_NUCLEASE_F2_4"/>
    <property type="match status" value="1"/>
</dbReference>
<dbReference type="FunFam" id="3.20.20.150:FF:000001">
    <property type="entry name" value="Probable endonuclease 4"/>
    <property type="match status" value="1"/>
</dbReference>
<keyword evidence="7" id="KW-0862">Zinc</keyword>
<keyword evidence="6" id="KW-0378">Hydrolase</keyword>
<protein>
    <recommendedName>
        <fullName evidence="3">Apurinic-apyrimidinic endonuclease 1</fullName>
    </recommendedName>
</protein>
<dbReference type="GO" id="GO:0008270">
    <property type="term" value="F:zinc ion binding"/>
    <property type="evidence" value="ECO:0007669"/>
    <property type="project" value="InterPro"/>
</dbReference>
<dbReference type="PROSITE" id="PS00730">
    <property type="entry name" value="AP_NUCLEASE_F2_2"/>
    <property type="match status" value="1"/>
</dbReference>
<keyword evidence="4" id="KW-0479">Metal-binding</keyword>
<feature type="compositionally biased region" description="Basic and acidic residues" evidence="9">
    <location>
        <begin position="145"/>
        <end position="163"/>
    </location>
</feature>
<dbReference type="PANTHER" id="PTHR21445:SF0">
    <property type="entry name" value="APURINIC-APYRIMIDINIC ENDONUCLEASE"/>
    <property type="match status" value="1"/>
</dbReference>
<name>A0AAV9W7I3_9PEZI</name>
<keyword evidence="12" id="KW-1185">Reference proteome</keyword>
<dbReference type="GO" id="GO:0003677">
    <property type="term" value="F:DNA binding"/>
    <property type="evidence" value="ECO:0007669"/>
    <property type="project" value="InterPro"/>
</dbReference>
<dbReference type="SMART" id="SM00518">
    <property type="entry name" value="AP2Ec"/>
    <property type="match status" value="1"/>
</dbReference>
<sequence>MAKRNRQAQSPPSDDDDSGFSQDSDGDPDFGNISQPATQSLSQDARARKPRGAAIASTAKRRAAADAEDDESESETIVKKTKRVRRSTIIGKLEDLDFKAEEQEEGEEDKISSSNTKTPRKSGGTVKVDTVSVKATKTVKTPAKAAKDTPKRQRKTKEEKAAEKAPMASRALKCAFRIGAHVSSAGGVENSVTNATIIGANSFALFLKSQRKWDSPPYKPTNISSFKKFTKAENYDSRKHMLPHGSYLVNLAQPDKEKAAKAYSSFVDDLKRAEALDIGLFNFHPGASLGEPRDEAIERIANSLNKAHEETSFVKTVLETMAGQGSVIGCKFEDLRDIIALVKDKSRVGVCIDTCHSFSAGYDLRSPEAYGAVMKEFDEVIGFKYLSALHLNDSKAPFNSHRDLHQNIGLGFLGLSAFRNVMNTKEFHDLPMVLETPLPDGDVSVWAKEIKLLESLVGLEADDPTFLALEKEYADKGAAERKAVLDKLGKKEAEKEEKEAKNKEKAKKKAAKEKLGDEKAKKRTPRKATATAKKRGKATKSVSESDSSELSEPESDFDSDASSCGGKH</sequence>
<dbReference type="NCBIfam" id="NF002199">
    <property type="entry name" value="PRK01060.1-4"/>
    <property type="match status" value="1"/>
</dbReference>
<organism evidence="11 12">
    <name type="scientific">Arthrobotrys musiformis</name>
    <dbReference type="NCBI Taxonomy" id="47236"/>
    <lineage>
        <taxon>Eukaryota</taxon>
        <taxon>Fungi</taxon>
        <taxon>Dikarya</taxon>
        <taxon>Ascomycota</taxon>
        <taxon>Pezizomycotina</taxon>
        <taxon>Orbiliomycetes</taxon>
        <taxon>Orbiliales</taxon>
        <taxon>Orbiliaceae</taxon>
        <taxon>Arthrobotrys</taxon>
    </lineage>
</organism>
<comment type="similarity">
    <text evidence="2">Belongs to the AP endonuclease 2 family.</text>
</comment>
<keyword evidence="5" id="KW-0227">DNA damage</keyword>
<evidence type="ECO:0000256" key="2">
    <source>
        <dbReference type="ARBA" id="ARBA00005340"/>
    </source>
</evidence>
<evidence type="ECO:0000256" key="9">
    <source>
        <dbReference type="SAM" id="MobiDB-lite"/>
    </source>
</evidence>
<dbReference type="HAMAP" id="MF_00152">
    <property type="entry name" value="Nfo"/>
    <property type="match status" value="1"/>
</dbReference>
<evidence type="ECO:0000313" key="11">
    <source>
        <dbReference type="EMBL" id="KAK6502018.1"/>
    </source>
</evidence>
<dbReference type="GO" id="GO:0008081">
    <property type="term" value="F:phosphoric diester hydrolase activity"/>
    <property type="evidence" value="ECO:0007669"/>
    <property type="project" value="TreeGrafter"/>
</dbReference>
<dbReference type="GO" id="GO:0005739">
    <property type="term" value="C:mitochondrion"/>
    <property type="evidence" value="ECO:0007669"/>
    <property type="project" value="TreeGrafter"/>
</dbReference>
<dbReference type="EMBL" id="JAVHJL010000006">
    <property type="protein sequence ID" value="KAK6502018.1"/>
    <property type="molecule type" value="Genomic_DNA"/>
</dbReference>
<keyword evidence="8" id="KW-0234">DNA repair</keyword>
<dbReference type="GO" id="GO:0005634">
    <property type="term" value="C:nucleus"/>
    <property type="evidence" value="ECO:0007669"/>
    <property type="project" value="TreeGrafter"/>
</dbReference>
<evidence type="ECO:0000256" key="5">
    <source>
        <dbReference type="ARBA" id="ARBA00022763"/>
    </source>
</evidence>
<dbReference type="Gene3D" id="3.20.20.150">
    <property type="entry name" value="Divalent-metal-dependent TIM barrel enzymes"/>
    <property type="match status" value="1"/>
</dbReference>
<feature type="compositionally biased region" description="Acidic residues" evidence="9">
    <location>
        <begin position="13"/>
        <end position="28"/>
    </location>
</feature>
<evidence type="ECO:0000259" key="10">
    <source>
        <dbReference type="Pfam" id="PF01261"/>
    </source>
</evidence>
<dbReference type="CDD" id="cd00019">
    <property type="entry name" value="AP2Ec"/>
    <property type="match status" value="1"/>
</dbReference>
<feature type="compositionally biased region" description="Basic and acidic residues" evidence="9">
    <location>
        <begin position="490"/>
        <end position="503"/>
    </location>
</feature>
<evidence type="ECO:0000256" key="8">
    <source>
        <dbReference type="ARBA" id="ARBA00023204"/>
    </source>
</evidence>
<feature type="domain" description="Xylose isomerase-like TIM barrel" evidence="10">
    <location>
        <begin position="198"/>
        <end position="455"/>
    </location>
</feature>
<dbReference type="AlphaFoldDB" id="A0AAV9W7I3"/>
<feature type="region of interest" description="Disordered" evidence="9">
    <location>
        <begin position="490"/>
        <end position="568"/>
    </location>
</feature>
<evidence type="ECO:0000256" key="6">
    <source>
        <dbReference type="ARBA" id="ARBA00022801"/>
    </source>
</evidence>
<evidence type="ECO:0000256" key="4">
    <source>
        <dbReference type="ARBA" id="ARBA00022723"/>
    </source>
</evidence>
<proteinExistence type="inferred from homology"/>
<dbReference type="SUPFAM" id="SSF51658">
    <property type="entry name" value="Xylose isomerase-like"/>
    <property type="match status" value="1"/>
</dbReference>
<comment type="cofactor">
    <cofactor evidence="1">
        <name>Zn(2+)</name>
        <dbReference type="ChEBI" id="CHEBI:29105"/>
    </cofactor>
</comment>
<evidence type="ECO:0000256" key="1">
    <source>
        <dbReference type="ARBA" id="ARBA00001947"/>
    </source>
</evidence>
<dbReference type="Proteomes" id="UP001370758">
    <property type="component" value="Unassembled WGS sequence"/>
</dbReference>
<dbReference type="NCBIfam" id="TIGR00587">
    <property type="entry name" value="nfo"/>
    <property type="match status" value="1"/>
</dbReference>
<evidence type="ECO:0000313" key="12">
    <source>
        <dbReference type="Proteomes" id="UP001370758"/>
    </source>
</evidence>
<feature type="compositionally biased region" description="Acidic residues" evidence="9">
    <location>
        <begin position="546"/>
        <end position="559"/>
    </location>
</feature>
<reference evidence="11 12" key="1">
    <citation type="submission" date="2023-08" db="EMBL/GenBank/DDBJ databases">
        <authorList>
            <person name="Palmer J.M."/>
        </authorList>
    </citation>
    <scope>NUCLEOTIDE SEQUENCE [LARGE SCALE GENOMIC DNA]</scope>
    <source>
        <strain evidence="11 12">TWF481</strain>
    </source>
</reference>
<evidence type="ECO:0000256" key="7">
    <source>
        <dbReference type="ARBA" id="ARBA00022833"/>
    </source>
</evidence>
<comment type="caution">
    <text evidence="11">The sequence shown here is derived from an EMBL/GenBank/DDBJ whole genome shotgun (WGS) entry which is preliminary data.</text>
</comment>
<evidence type="ECO:0000256" key="3">
    <source>
        <dbReference type="ARBA" id="ARBA00021759"/>
    </source>
</evidence>
<dbReference type="GO" id="GO:0006284">
    <property type="term" value="P:base-excision repair"/>
    <property type="evidence" value="ECO:0007669"/>
    <property type="project" value="TreeGrafter"/>
</dbReference>
<accession>A0AAV9W7I3</accession>
<feature type="region of interest" description="Disordered" evidence="9">
    <location>
        <begin position="1"/>
        <end position="166"/>
    </location>
</feature>
<dbReference type="GO" id="GO:0003906">
    <property type="term" value="F:DNA-(apurinic or apyrimidinic site) endonuclease activity"/>
    <property type="evidence" value="ECO:0007669"/>
    <property type="project" value="TreeGrafter"/>
</dbReference>
<dbReference type="InterPro" id="IPR036237">
    <property type="entry name" value="Xyl_isomerase-like_sf"/>
</dbReference>